<name>A0A844BED9_9BURK</name>
<evidence type="ECO:0000313" key="2">
    <source>
        <dbReference type="Proteomes" id="UP000487350"/>
    </source>
</evidence>
<dbReference type="OrthoDB" id="9791827at2"/>
<accession>A0A844BED9</accession>
<evidence type="ECO:0000313" key="1">
    <source>
        <dbReference type="EMBL" id="MRD48821.1"/>
    </source>
</evidence>
<sequence length="305" mass="35217">MDQITNASEVLQARLDHAAMLREAGRETEAIACGPDILHAYYQLEQGRVLPRAEPRNFTDKVYCRMLDTHEHGCPTYSRLSDKLAVREWVAARIGERFLTPVLWSGDDPQEIPWARLPEEFMLKCNEGSAKCMLVLPPHDRAAAQALAAKWLAESFYWMRREFHYWDVPRRLLIEPRMEDGHPDGPLDYIFFCFDGVPRLVQIGSRSHTIHRFFTPQWEPITLTYRKEYLTPPIARPAPLEQMLEIAATLSAGFDFVRVDLYCLGTDIRFGELTFTPCAGNAPFEPREWDARLGEWWHYAGLPHG</sequence>
<dbReference type="AlphaFoldDB" id="A0A844BED9"/>
<keyword evidence="2" id="KW-1185">Reference proteome</keyword>
<dbReference type="InterPro" id="IPR029465">
    <property type="entry name" value="ATPgrasp_TupA"/>
</dbReference>
<reference evidence="1 2" key="1">
    <citation type="submission" date="2019-11" db="EMBL/GenBank/DDBJ databases">
        <title>Caenimonas koreensis gen. nov., sp. nov., isolated from activated sludge.</title>
        <authorList>
            <person name="Seung H.R."/>
        </authorList>
    </citation>
    <scope>NUCLEOTIDE SEQUENCE [LARGE SCALE GENOMIC DNA]</scope>
    <source>
        <strain evidence="1 2">EMB320</strain>
    </source>
</reference>
<organism evidence="1 2">
    <name type="scientific">Caenimonas koreensis DSM 17982</name>
    <dbReference type="NCBI Taxonomy" id="1121255"/>
    <lineage>
        <taxon>Bacteria</taxon>
        <taxon>Pseudomonadati</taxon>
        <taxon>Pseudomonadota</taxon>
        <taxon>Betaproteobacteria</taxon>
        <taxon>Burkholderiales</taxon>
        <taxon>Comamonadaceae</taxon>
        <taxon>Caenimonas</taxon>
    </lineage>
</organism>
<evidence type="ECO:0008006" key="3">
    <source>
        <dbReference type="Google" id="ProtNLM"/>
    </source>
</evidence>
<gene>
    <name evidence="1" type="ORF">GHT07_16155</name>
</gene>
<dbReference type="Proteomes" id="UP000487350">
    <property type="component" value="Unassembled WGS sequence"/>
</dbReference>
<protein>
    <recommendedName>
        <fullName evidence="3">TupA-like ATPgrasp</fullName>
    </recommendedName>
</protein>
<dbReference type="Pfam" id="PF14305">
    <property type="entry name" value="ATPgrasp_TupA"/>
    <property type="match status" value="1"/>
</dbReference>
<dbReference type="RefSeq" id="WP_153586141.1">
    <property type="nucleotide sequence ID" value="NZ_WJBU01000016.1"/>
</dbReference>
<proteinExistence type="predicted"/>
<comment type="caution">
    <text evidence="1">The sequence shown here is derived from an EMBL/GenBank/DDBJ whole genome shotgun (WGS) entry which is preliminary data.</text>
</comment>
<dbReference type="EMBL" id="WJBU01000016">
    <property type="protein sequence ID" value="MRD48821.1"/>
    <property type="molecule type" value="Genomic_DNA"/>
</dbReference>